<keyword evidence="3 4" id="KW-0808">Transferase</keyword>
<name>A0A3G3NBF8_9FABA</name>
<evidence type="ECO:0000256" key="3">
    <source>
        <dbReference type="ARBA" id="ARBA00022679"/>
    </source>
</evidence>
<evidence type="ECO:0000256" key="1">
    <source>
        <dbReference type="ARBA" id="ARBA00009995"/>
    </source>
</evidence>
<dbReference type="FunFam" id="3.40.50.2000:FF:000107">
    <property type="entry name" value="Glycosyltransferase"/>
    <property type="match status" value="1"/>
</dbReference>
<reference evidence="6" key="1">
    <citation type="submission" date="2018-02" db="EMBL/GenBank/DDBJ databases">
        <title>Transcriptomic analysis to select cyctochrome P450 and glucosyltransferase involving in onjisaponin biosynthesis in Polygala tenuifolia.</title>
        <authorList>
            <person name="Kim O.T."/>
            <person name="Jin M.L."/>
        </authorList>
    </citation>
    <scope>NUCLEOTIDE SEQUENCE</scope>
</reference>
<dbReference type="InterPro" id="IPR035595">
    <property type="entry name" value="UDP_glycos_trans_CS"/>
</dbReference>
<keyword evidence="2 4" id="KW-0328">Glycosyltransferase</keyword>
<dbReference type="Pfam" id="PF00201">
    <property type="entry name" value="UDPGT"/>
    <property type="match status" value="1"/>
</dbReference>
<dbReference type="EC" id="2.4.1.-" evidence="5"/>
<dbReference type="PANTHER" id="PTHR48047:SF51">
    <property type="entry name" value="GLYCOSYLTRANSFERASE"/>
    <property type="match status" value="1"/>
</dbReference>
<dbReference type="InterPro" id="IPR002213">
    <property type="entry name" value="UDP_glucos_trans"/>
</dbReference>
<dbReference type="AlphaFoldDB" id="A0A3G3NBF8"/>
<dbReference type="Gene3D" id="3.40.50.2000">
    <property type="entry name" value="Glycogen Phosphorylase B"/>
    <property type="match status" value="2"/>
</dbReference>
<evidence type="ECO:0000313" key="6">
    <source>
        <dbReference type="EMBL" id="AYR16629.1"/>
    </source>
</evidence>
<dbReference type="GO" id="GO:0035251">
    <property type="term" value="F:UDP-glucosyltransferase activity"/>
    <property type="evidence" value="ECO:0007669"/>
    <property type="project" value="TreeGrafter"/>
</dbReference>
<comment type="similarity">
    <text evidence="1 4">Belongs to the UDP-glycosyltransferase family.</text>
</comment>
<sequence>MGSISFDELSAPKPHVVLFPFMSKGHTIPILHLARLLIARDLAVTVFTTSANRPFISHFLTGTTVSIIDLPFPHDVEGTGIPQGIESTDKLPSISMIFEFALATERMKDDFERVLETLPRPIIFMVCDDFLWWTQDSADKFDIIRLSFMGMSAYATAVCRDAAYSGVFDDQKHHSDDELIALSRLPWISITKNDFSPEFFNRDTQSLSSQFHAKVFATIARRYGQILNSFYELEPVFVDYLKNEVAIKAWCIGPLCLTQPPFRSTSTTSAGMEEDDSKPTWVRWLDQKLEKGSSVLYVAFGSQAEVSPEQLREIAMGLEESYVNFLWVIRKNESELPDNFGERVGERGIVVSDWVDQMEILKHESVKGFLSHCGWNSVLESVCVGVPILAWPFMAEQHLNARMVHEEIKIGLRVETINGSVRGFVSGEELRKKVKELMEGENGRQVRKNVNELSVMAKKAVEKGGSSWQSLDSLIQETCDKAMPDVPN</sequence>
<organism evidence="6">
    <name type="scientific">Polygala tenuifolia</name>
    <dbReference type="NCBI Taxonomy" id="355332"/>
    <lineage>
        <taxon>Eukaryota</taxon>
        <taxon>Viridiplantae</taxon>
        <taxon>Streptophyta</taxon>
        <taxon>Embryophyta</taxon>
        <taxon>Tracheophyta</taxon>
        <taxon>Spermatophyta</taxon>
        <taxon>Magnoliopsida</taxon>
        <taxon>eudicotyledons</taxon>
        <taxon>Gunneridae</taxon>
        <taxon>Pentapetalae</taxon>
        <taxon>rosids</taxon>
        <taxon>fabids</taxon>
        <taxon>Fabales</taxon>
        <taxon>Polygalaceae</taxon>
        <taxon>Polygala</taxon>
    </lineage>
</organism>
<evidence type="ECO:0000256" key="5">
    <source>
        <dbReference type="RuleBase" id="RU362057"/>
    </source>
</evidence>
<dbReference type="EMBL" id="MG922903">
    <property type="protein sequence ID" value="AYR16629.1"/>
    <property type="molecule type" value="mRNA"/>
</dbReference>
<dbReference type="SUPFAM" id="SSF53756">
    <property type="entry name" value="UDP-Glycosyltransferase/glycogen phosphorylase"/>
    <property type="match status" value="1"/>
</dbReference>
<evidence type="ECO:0000256" key="2">
    <source>
        <dbReference type="ARBA" id="ARBA00022676"/>
    </source>
</evidence>
<proteinExistence type="evidence at transcript level"/>
<protein>
    <recommendedName>
        <fullName evidence="5">Glycosyltransferase</fullName>
        <ecNumber evidence="5">2.4.1.-</ecNumber>
    </recommendedName>
</protein>
<evidence type="ECO:0000256" key="4">
    <source>
        <dbReference type="RuleBase" id="RU003718"/>
    </source>
</evidence>
<dbReference type="CDD" id="cd03784">
    <property type="entry name" value="GT1_Gtf-like"/>
    <property type="match status" value="1"/>
</dbReference>
<accession>A0A3G3NBF8</accession>
<dbReference type="PANTHER" id="PTHR48047">
    <property type="entry name" value="GLYCOSYLTRANSFERASE"/>
    <property type="match status" value="1"/>
</dbReference>
<dbReference type="PROSITE" id="PS00375">
    <property type="entry name" value="UDPGT"/>
    <property type="match status" value="1"/>
</dbReference>